<evidence type="ECO:0000313" key="16">
    <source>
        <dbReference type="Proteomes" id="UP000182278"/>
    </source>
</evidence>
<name>A0A1J4SBS9_9BACT</name>
<keyword evidence="12" id="KW-0464">Manganese</keyword>
<dbReference type="Gene3D" id="3.30.1490.20">
    <property type="entry name" value="ATP-grasp fold, A domain"/>
    <property type="match status" value="1"/>
</dbReference>
<dbReference type="Gene3D" id="3.40.50.20">
    <property type="match status" value="1"/>
</dbReference>
<dbReference type="PIRSF" id="PIRSF039102">
    <property type="entry name" value="Ddl/VanB"/>
    <property type="match status" value="1"/>
</dbReference>
<evidence type="ECO:0000256" key="11">
    <source>
        <dbReference type="PIRSR" id="PIRSR039102-1"/>
    </source>
</evidence>
<dbReference type="InterPro" id="IPR005905">
    <property type="entry name" value="D_ala_D_ala"/>
</dbReference>
<dbReference type="InterPro" id="IPR011095">
    <property type="entry name" value="Dala_Dala_lig_C"/>
</dbReference>
<proteinExistence type="inferred from homology"/>
<keyword evidence="12" id="KW-0479">Metal-binding</keyword>
<dbReference type="GO" id="GO:0046872">
    <property type="term" value="F:metal ion binding"/>
    <property type="evidence" value="ECO:0007669"/>
    <property type="project" value="UniProtKB-KW"/>
</dbReference>
<sequence>MKTKGLRIIVLKGGWSSEREISLKSGAAVEKALKDGGFKVSSFDIKGRKSLAEMMRKKFDVVFIVLHGKFGEDGGIQAFLEGMNIPYTGSGVLASALAMNKILSKKIFQAEGIPTPDYHIVRRSTFALRRSRLILPFPVVVKPSCEGSTIGVSIVENKKELRSGMRLAFKYDNEILIEKYIAGAEITVSILDEQPLPVIELRPKRKFYDYQAKYKVGMCEHIVPAPLPKEIYKEAQELALRAHRVLGCRDYSRVDMRVGKKGIYVLEVNTVPGMSKLSLVPEAARAAGIEFSELVRRLIDLALKH</sequence>
<dbReference type="NCBIfam" id="TIGR01205">
    <property type="entry name" value="D_ala_D_alaTIGR"/>
    <property type="match status" value="1"/>
</dbReference>
<evidence type="ECO:0000256" key="4">
    <source>
        <dbReference type="ARBA" id="ARBA00022598"/>
    </source>
</evidence>
<feature type="binding site" evidence="12">
    <location>
        <position position="269"/>
    </location>
    <ligand>
        <name>Mg(2+)</name>
        <dbReference type="ChEBI" id="CHEBI:18420"/>
        <label>2</label>
    </ligand>
</feature>
<evidence type="ECO:0000259" key="14">
    <source>
        <dbReference type="PROSITE" id="PS50975"/>
    </source>
</evidence>
<dbReference type="NCBIfam" id="NF002378">
    <property type="entry name" value="PRK01372.1"/>
    <property type="match status" value="1"/>
</dbReference>
<organism evidence="15 16">
    <name type="scientific">Candidatus Desantisbacteria bacterium CG1_02_38_46</name>
    <dbReference type="NCBI Taxonomy" id="1817893"/>
    <lineage>
        <taxon>Bacteria</taxon>
        <taxon>Candidatus Desantisiibacteriota</taxon>
    </lineage>
</organism>
<feature type="active site" evidence="11">
    <location>
        <position position="278"/>
    </location>
</feature>
<keyword evidence="6 13" id="KW-0067">ATP-binding</keyword>
<evidence type="ECO:0000256" key="10">
    <source>
        <dbReference type="HAMAP-Rule" id="MF_00047"/>
    </source>
</evidence>
<dbReference type="EC" id="6.3.2.4" evidence="10"/>
<feature type="domain" description="ATP-grasp" evidence="14">
    <location>
        <begin position="105"/>
        <end position="300"/>
    </location>
</feature>
<feature type="binding site" evidence="12">
    <location>
        <position position="267"/>
    </location>
    <ligand>
        <name>Mg(2+)</name>
        <dbReference type="ChEBI" id="CHEBI:18420"/>
        <label>2</label>
    </ligand>
</feature>
<dbReference type="PROSITE" id="PS00844">
    <property type="entry name" value="DALA_DALA_LIGASE_2"/>
    <property type="match status" value="1"/>
</dbReference>
<keyword evidence="4 10" id="KW-0436">Ligase</keyword>
<keyword evidence="8 10" id="KW-0573">Peptidoglycan synthesis</keyword>
<protein>
    <recommendedName>
        <fullName evidence="10">D-alanine--D-alanine ligase</fullName>
        <ecNumber evidence="10">6.3.2.4</ecNumber>
    </recommendedName>
    <alternativeName>
        <fullName evidence="10">D-Ala-D-Ala ligase</fullName>
    </alternativeName>
    <alternativeName>
        <fullName evidence="10">D-alanylalanine synthetase</fullName>
    </alternativeName>
</protein>
<comment type="function">
    <text evidence="10">Cell wall formation.</text>
</comment>
<dbReference type="GO" id="GO:0008360">
    <property type="term" value="P:regulation of cell shape"/>
    <property type="evidence" value="ECO:0007669"/>
    <property type="project" value="UniProtKB-KW"/>
</dbReference>
<dbReference type="PROSITE" id="PS00843">
    <property type="entry name" value="DALA_DALA_LIGASE_1"/>
    <property type="match status" value="1"/>
</dbReference>
<comment type="similarity">
    <text evidence="2 10">Belongs to the D-alanine--D-alanine ligase family.</text>
</comment>
<dbReference type="InterPro" id="IPR011761">
    <property type="entry name" value="ATP-grasp"/>
</dbReference>
<dbReference type="GO" id="GO:0005524">
    <property type="term" value="F:ATP binding"/>
    <property type="evidence" value="ECO:0007669"/>
    <property type="project" value="UniProtKB-UniRule"/>
</dbReference>
<dbReference type="UniPathway" id="UPA00219"/>
<dbReference type="SUPFAM" id="SSF52440">
    <property type="entry name" value="PreATP-grasp domain"/>
    <property type="match status" value="1"/>
</dbReference>
<dbReference type="PANTHER" id="PTHR23132:SF23">
    <property type="entry name" value="D-ALANINE--D-ALANINE LIGASE B"/>
    <property type="match status" value="1"/>
</dbReference>
<evidence type="ECO:0000256" key="12">
    <source>
        <dbReference type="PIRSR" id="PIRSR039102-3"/>
    </source>
</evidence>
<evidence type="ECO:0000313" key="15">
    <source>
        <dbReference type="EMBL" id="OIN96851.1"/>
    </source>
</evidence>
<dbReference type="PROSITE" id="PS50975">
    <property type="entry name" value="ATP_GRASP"/>
    <property type="match status" value="1"/>
</dbReference>
<dbReference type="InterPro" id="IPR016185">
    <property type="entry name" value="PreATP-grasp_dom_sf"/>
</dbReference>
<evidence type="ECO:0000256" key="6">
    <source>
        <dbReference type="ARBA" id="ARBA00022840"/>
    </source>
</evidence>
<comment type="caution">
    <text evidence="15">The sequence shown here is derived from an EMBL/GenBank/DDBJ whole genome shotgun (WGS) entry which is preliminary data.</text>
</comment>
<dbReference type="SUPFAM" id="SSF56059">
    <property type="entry name" value="Glutathione synthetase ATP-binding domain-like"/>
    <property type="match status" value="1"/>
</dbReference>
<reference evidence="15 16" key="1">
    <citation type="journal article" date="2016" name="Environ. Microbiol.">
        <title>Genomic resolution of a cold subsurface aquifer community provides metabolic insights for novel microbes adapted to high CO concentrations.</title>
        <authorList>
            <person name="Probst A.J."/>
            <person name="Castelle C.J."/>
            <person name="Singh A."/>
            <person name="Brown C.T."/>
            <person name="Anantharaman K."/>
            <person name="Sharon I."/>
            <person name="Hug L.A."/>
            <person name="Burstein D."/>
            <person name="Emerson J.B."/>
            <person name="Thomas B.C."/>
            <person name="Banfield J.F."/>
        </authorList>
    </citation>
    <scope>NUCLEOTIDE SEQUENCE [LARGE SCALE GENOMIC DNA]</scope>
    <source>
        <strain evidence="15">CG1_02_38_46</strain>
    </source>
</reference>
<keyword evidence="3 10" id="KW-0963">Cytoplasm</keyword>
<gene>
    <name evidence="10" type="primary">ddl</name>
    <name evidence="15" type="ORF">AUJ66_05125</name>
</gene>
<dbReference type="GO" id="GO:0009252">
    <property type="term" value="P:peptidoglycan biosynthetic process"/>
    <property type="evidence" value="ECO:0007669"/>
    <property type="project" value="UniProtKB-UniRule"/>
</dbReference>
<feature type="binding site" evidence="12">
    <location>
        <position position="267"/>
    </location>
    <ligand>
        <name>Mg(2+)</name>
        <dbReference type="ChEBI" id="CHEBI:18420"/>
        <label>1</label>
    </ligand>
</feature>
<dbReference type="Pfam" id="PF01820">
    <property type="entry name" value="Dala_Dala_lig_N"/>
    <property type="match status" value="1"/>
</dbReference>
<dbReference type="AlphaFoldDB" id="A0A1J4SBS9"/>
<dbReference type="Pfam" id="PF07478">
    <property type="entry name" value="Dala_Dala_lig_C"/>
    <property type="match status" value="1"/>
</dbReference>
<evidence type="ECO:0000256" key="2">
    <source>
        <dbReference type="ARBA" id="ARBA00010871"/>
    </source>
</evidence>
<feature type="active site" evidence="11">
    <location>
        <position position="18"/>
    </location>
</feature>
<keyword evidence="12" id="KW-0460">Magnesium</keyword>
<comment type="subcellular location">
    <subcellularLocation>
        <location evidence="1 10">Cytoplasm</location>
    </subcellularLocation>
</comment>
<dbReference type="GO" id="GO:0005737">
    <property type="term" value="C:cytoplasm"/>
    <property type="evidence" value="ECO:0007669"/>
    <property type="project" value="UniProtKB-SubCell"/>
</dbReference>
<dbReference type="STRING" id="1817893.AUJ66_05125"/>
<evidence type="ECO:0000256" key="13">
    <source>
        <dbReference type="PROSITE-ProRule" id="PRU00409"/>
    </source>
</evidence>
<comment type="cofactor">
    <cofactor evidence="12">
        <name>Mg(2+)</name>
        <dbReference type="ChEBI" id="CHEBI:18420"/>
    </cofactor>
    <cofactor evidence="12">
        <name>Mn(2+)</name>
        <dbReference type="ChEBI" id="CHEBI:29035"/>
    </cofactor>
    <text evidence="12">Binds 2 magnesium or manganese ions per subunit.</text>
</comment>
<evidence type="ECO:0000256" key="9">
    <source>
        <dbReference type="ARBA" id="ARBA00023316"/>
    </source>
</evidence>
<dbReference type="HAMAP" id="MF_00047">
    <property type="entry name" value="Dala_Dala_lig"/>
    <property type="match status" value="1"/>
</dbReference>
<evidence type="ECO:0000256" key="8">
    <source>
        <dbReference type="ARBA" id="ARBA00022984"/>
    </source>
</evidence>
<dbReference type="GO" id="GO:0071555">
    <property type="term" value="P:cell wall organization"/>
    <property type="evidence" value="ECO:0007669"/>
    <property type="project" value="UniProtKB-KW"/>
</dbReference>
<evidence type="ECO:0000256" key="7">
    <source>
        <dbReference type="ARBA" id="ARBA00022960"/>
    </source>
</evidence>
<evidence type="ECO:0000256" key="5">
    <source>
        <dbReference type="ARBA" id="ARBA00022741"/>
    </source>
</evidence>
<comment type="catalytic activity">
    <reaction evidence="10">
        <text>2 D-alanine + ATP = D-alanyl-D-alanine + ADP + phosphate + H(+)</text>
        <dbReference type="Rhea" id="RHEA:11224"/>
        <dbReference type="ChEBI" id="CHEBI:15378"/>
        <dbReference type="ChEBI" id="CHEBI:30616"/>
        <dbReference type="ChEBI" id="CHEBI:43474"/>
        <dbReference type="ChEBI" id="CHEBI:57416"/>
        <dbReference type="ChEBI" id="CHEBI:57822"/>
        <dbReference type="ChEBI" id="CHEBI:456216"/>
        <dbReference type="EC" id="6.3.2.4"/>
    </reaction>
</comment>
<dbReference type="InterPro" id="IPR000291">
    <property type="entry name" value="D-Ala_lig_Van_CS"/>
</dbReference>
<dbReference type="InterPro" id="IPR013815">
    <property type="entry name" value="ATP_grasp_subdomain_1"/>
</dbReference>
<accession>A0A1J4SBS9</accession>
<comment type="pathway">
    <text evidence="10">Cell wall biogenesis; peptidoglycan biosynthesis.</text>
</comment>
<evidence type="ECO:0000256" key="1">
    <source>
        <dbReference type="ARBA" id="ARBA00004496"/>
    </source>
</evidence>
<evidence type="ECO:0000256" key="3">
    <source>
        <dbReference type="ARBA" id="ARBA00022490"/>
    </source>
</evidence>
<keyword evidence="9 10" id="KW-0961">Cell wall biogenesis/degradation</keyword>
<dbReference type="EMBL" id="MNUO01000075">
    <property type="protein sequence ID" value="OIN96851.1"/>
    <property type="molecule type" value="Genomic_DNA"/>
</dbReference>
<keyword evidence="5 13" id="KW-0547">Nucleotide-binding</keyword>
<dbReference type="PANTHER" id="PTHR23132">
    <property type="entry name" value="D-ALANINE--D-ALANINE LIGASE"/>
    <property type="match status" value="1"/>
</dbReference>
<dbReference type="GO" id="GO:0008716">
    <property type="term" value="F:D-alanine-D-alanine ligase activity"/>
    <property type="evidence" value="ECO:0007669"/>
    <property type="project" value="UniProtKB-UniRule"/>
</dbReference>
<feature type="binding site" evidence="12">
    <location>
        <position position="255"/>
    </location>
    <ligand>
        <name>Mg(2+)</name>
        <dbReference type="ChEBI" id="CHEBI:18420"/>
        <label>1</label>
    </ligand>
</feature>
<keyword evidence="7 10" id="KW-0133">Cell shape</keyword>
<dbReference type="Proteomes" id="UP000182278">
    <property type="component" value="Unassembled WGS sequence"/>
</dbReference>
<dbReference type="InterPro" id="IPR011127">
    <property type="entry name" value="Dala_Dala_lig_N"/>
</dbReference>
<feature type="active site" evidence="11">
    <location>
        <position position="148"/>
    </location>
</feature>
<dbReference type="Gene3D" id="3.30.470.20">
    <property type="entry name" value="ATP-grasp fold, B domain"/>
    <property type="match status" value="1"/>
</dbReference>